<evidence type="ECO:0000313" key="3">
    <source>
        <dbReference type="Proteomes" id="UP000789739"/>
    </source>
</evidence>
<name>A0A9N9DAK6_9GLOM</name>
<keyword evidence="3" id="KW-1185">Reference proteome</keyword>
<protein>
    <submittedName>
        <fullName evidence="2">10264_t:CDS:1</fullName>
    </submittedName>
</protein>
<sequence length="114" mass="13290">MTVEEYNRLYVSRQLPIFDKIEKLYDKFSGCQNDIPLTDKERLEELKKSETISATGNDTKKPLNDPLKDQDRGELGKRANEIEAYRKKAKQEIETALNQDPKITNEELEMANRN</sequence>
<comment type="caution">
    <text evidence="2">The sequence shown here is derived from an EMBL/GenBank/DDBJ whole genome shotgun (WGS) entry which is preliminary data.</text>
</comment>
<feature type="region of interest" description="Disordered" evidence="1">
    <location>
        <begin position="48"/>
        <end position="77"/>
    </location>
</feature>
<feature type="compositionally biased region" description="Basic and acidic residues" evidence="1">
    <location>
        <begin position="58"/>
        <end position="77"/>
    </location>
</feature>
<gene>
    <name evidence="2" type="ORF">PBRASI_LOCUS9118</name>
</gene>
<reference evidence="2" key="1">
    <citation type="submission" date="2021-06" db="EMBL/GenBank/DDBJ databases">
        <authorList>
            <person name="Kallberg Y."/>
            <person name="Tangrot J."/>
            <person name="Rosling A."/>
        </authorList>
    </citation>
    <scope>NUCLEOTIDE SEQUENCE</scope>
    <source>
        <strain evidence="2">BR232B</strain>
    </source>
</reference>
<dbReference type="AlphaFoldDB" id="A0A9N9DAK6"/>
<evidence type="ECO:0000313" key="2">
    <source>
        <dbReference type="EMBL" id="CAG8628510.1"/>
    </source>
</evidence>
<proteinExistence type="predicted"/>
<dbReference type="Proteomes" id="UP000789739">
    <property type="component" value="Unassembled WGS sequence"/>
</dbReference>
<organism evidence="2 3">
    <name type="scientific">Paraglomus brasilianum</name>
    <dbReference type="NCBI Taxonomy" id="144538"/>
    <lineage>
        <taxon>Eukaryota</taxon>
        <taxon>Fungi</taxon>
        <taxon>Fungi incertae sedis</taxon>
        <taxon>Mucoromycota</taxon>
        <taxon>Glomeromycotina</taxon>
        <taxon>Glomeromycetes</taxon>
        <taxon>Paraglomerales</taxon>
        <taxon>Paraglomeraceae</taxon>
        <taxon>Paraglomus</taxon>
    </lineage>
</organism>
<accession>A0A9N9DAK6</accession>
<evidence type="ECO:0000256" key="1">
    <source>
        <dbReference type="SAM" id="MobiDB-lite"/>
    </source>
</evidence>
<dbReference type="EMBL" id="CAJVPI010001846">
    <property type="protein sequence ID" value="CAG8628510.1"/>
    <property type="molecule type" value="Genomic_DNA"/>
</dbReference>
<dbReference type="OrthoDB" id="10564267at2759"/>